<dbReference type="Pfam" id="PF00089">
    <property type="entry name" value="Trypsin"/>
    <property type="match status" value="1"/>
</dbReference>
<keyword evidence="5" id="KW-1185">Reference proteome</keyword>
<dbReference type="InterPro" id="IPR001254">
    <property type="entry name" value="Trypsin_dom"/>
</dbReference>
<evidence type="ECO:0000256" key="1">
    <source>
        <dbReference type="ARBA" id="ARBA00022729"/>
    </source>
</evidence>
<evidence type="ECO:0000313" key="5">
    <source>
        <dbReference type="Proteomes" id="UP001596174"/>
    </source>
</evidence>
<evidence type="ECO:0000259" key="3">
    <source>
        <dbReference type="Pfam" id="PF00089"/>
    </source>
</evidence>
<dbReference type="RefSeq" id="WP_380581106.1">
    <property type="nucleotide sequence ID" value="NZ_JBHSQJ010000023.1"/>
</dbReference>
<dbReference type="InterPro" id="IPR050966">
    <property type="entry name" value="Glutamyl_endopeptidase"/>
</dbReference>
<name>A0ABW1G0G1_9ACTN</name>
<dbReference type="InterPro" id="IPR009003">
    <property type="entry name" value="Peptidase_S1_PA"/>
</dbReference>
<keyword evidence="1 2" id="KW-0732">Signal</keyword>
<protein>
    <submittedName>
        <fullName evidence="4">Trypsin-like serine peptidase</fullName>
        <ecNumber evidence="4">3.4.21.-</ecNumber>
    </submittedName>
</protein>
<feature type="chain" id="PRO_5045378368" evidence="2">
    <location>
        <begin position="32"/>
        <end position="249"/>
    </location>
</feature>
<dbReference type="PROSITE" id="PS00134">
    <property type="entry name" value="TRYPSIN_HIS"/>
    <property type="match status" value="1"/>
</dbReference>
<dbReference type="Gene3D" id="2.40.10.10">
    <property type="entry name" value="Trypsin-like serine proteases"/>
    <property type="match status" value="2"/>
</dbReference>
<dbReference type="Proteomes" id="UP001596174">
    <property type="component" value="Unassembled WGS sequence"/>
</dbReference>
<feature type="signal peptide" evidence="2">
    <location>
        <begin position="1"/>
        <end position="31"/>
    </location>
</feature>
<proteinExistence type="predicted"/>
<reference evidence="5" key="1">
    <citation type="journal article" date="2019" name="Int. J. Syst. Evol. Microbiol.">
        <title>The Global Catalogue of Microorganisms (GCM) 10K type strain sequencing project: providing services to taxonomists for standard genome sequencing and annotation.</title>
        <authorList>
            <consortium name="The Broad Institute Genomics Platform"/>
            <consortium name="The Broad Institute Genome Sequencing Center for Infectious Disease"/>
            <person name="Wu L."/>
            <person name="Ma J."/>
        </authorList>
    </citation>
    <scope>NUCLEOTIDE SEQUENCE [LARGE SCALE GENOMIC DNA]</scope>
    <source>
        <strain evidence="5">JCM 4816</strain>
    </source>
</reference>
<dbReference type="InterPro" id="IPR043504">
    <property type="entry name" value="Peptidase_S1_PA_chymotrypsin"/>
</dbReference>
<dbReference type="EMBL" id="JBHSQJ010000023">
    <property type="protein sequence ID" value="MFC5907067.1"/>
    <property type="molecule type" value="Genomic_DNA"/>
</dbReference>
<accession>A0ABW1G0G1</accession>
<evidence type="ECO:0000313" key="4">
    <source>
        <dbReference type="EMBL" id="MFC5907067.1"/>
    </source>
</evidence>
<feature type="domain" description="Peptidase S1" evidence="3">
    <location>
        <begin position="49"/>
        <end position="227"/>
    </location>
</feature>
<dbReference type="PANTHER" id="PTHR15462:SF8">
    <property type="entry name" value="SERINE PROTEASE"/>
    <property type="match status" value="1"/>
</dbReference>
<evidence type="ECO:0000256" key="2">
    <source>
        <dbReference type="SAM" id="SignalP"/>
    </source>
</evidence>
<dbReference type="EC" id="3.4.21.-" evidence="4"/>
<dbReference type="GO" id="GO:0016787">
    <property type="term" value="F:hydrolase activity"/>
    <property type="evidence" value="ECO:0007669"/>
    <property type="project" value="UniProtKB-KW"/>
</dbReference>
<sequence>MTPLRFPRAAAAWLVLLTAGFCTTVSDQASADGLGIGRLAPAGAAAARIGALFSGGDHFCTASVVDSPAGNLVITAAHCLSGGASGVSFAPGYRAGTAPYGSWPVTAVVVDDAWSQDEDEDHDVAFAVLGPDSQGRSVQQVVGAEEFDAETDPAAAAAAEPVSLTGYPDGDDDPITCRNLVDHYSATQLRIACTGYTDGTSGSPWLLGDRVVGVIGGFEQGGATPDVSYSVRFGTDAAVLYAQAVTGSR</sequence>
<gene>
    <name evidence="4" type="ORF">ACFP3V_07530</name>
</gene>
<comment type="caution">
    <text evidence="4">The sequence shown here is derived from an EMBL/GenBank/DDBJ whole genome shotgun (WGS) entry which is preliminary data.</text>
</comment>
<keyword evidence="4" id="KW-0378">Hydrolase</keyword>
<dbReference type="SUPFAM" id="SSF50494">
    <property type="entry name" value="Trypsin-like serine proteases"/>
    <property type="match status" value="1"/>
</dbReference>
<organism evidence="4 5">
    <name type="scientific">Streptacidiphilus monticola</name>
    <dbReference type="NCBI Taxonomy" id="2161674"/>
    <lineage>
        <taxon>Bacteria</taxon>
        <taxon>Bacillati</taxon>
        <taxon>Actinomycetota</taxon>
        <taxon>Actinomycetes</taxon>
        <taxon>Kitasatosporales</taxon>
        <taxon>Streptomycetaceae</taxon>
        <taxon>Streptacidiphilus</taxon>
    </lineage>
</organism>
<dbReference type="PANTHER" id="PTHR15462">
    <property type="entry name" value="SERINE PROTEASE"/>
    <property type="match status" value="1"/>
</dbReference>
<dbReference type="InterPro" id="IPR018114">
    <property type="entry name" value="TRYPSIN_HIS"/>
</dbReference>